<dbReference type="RefSeq" id="WP_128248967.1">
    <property type="nucleotide sequence ID" value="NZ_CP034951.1"/>
</dbReference>
<dbReference type="Pfam" id="PF14083">
    <property type="entry name" value="PGDYG"/>
    <property type="match status" value="1"/>
</dbReference>
<dbReference type="OrthoDB" id="121684at2"/>
<gene>
    <name evidence="1" type="ORF">EI546_01965</name>
</gene>
<dbReference type="AlphaFoldDB" id="A0A410FZZ6"/>
<sequence>MLRFTQDEIPQIKFLSAKKKPIAILCAQIHEPFEVESMEGVMSGKAGDWLMVGINGEKYVCDDAIFKQSYDLCIPDEGTDCG</sequence>
<accession>A0A410FZZ6</accession>
<dbReference type="Proteomes" id="UP000285517">
    <property type="component" value="Chromosome"/>
</dbReference>
<evidence type="ECO:0000313" key="2">
    <source>
        <dbReference type="Proteomes" id="UP000285517"/>
    </source>
</evidence>
<dbReference type="EMBL" id="CP034951">
    <property type="protein sequence ID" value="QAA80570.1"/>
    <property type="molecule type" value="Genomic_DNA"/>
</dbReference>
<name>A0A410FZZ6_9FLAO</name>
<organism evidence="1 2">
    <name type="scientific">Aequorivita ciconiae</name>
    <dbReference type="NCBI Taxonomy" id="2494375"/>
    <lineage>
        <taxon>Bacteria</taxon>
        <taxon>Pseudomonadati</taxon>
        <taxon>Bacteroidota</taxon>
        <taxon>Flavobacteriia</taxon>
        <taxon>Flavobacteriales</taxon>
        <taxon>Flavobacteriaceae</taxon>
        <taxon>Aequorivita</taxon>
    </lineage>
</organism>
<proteinExistence type="predicted"/>
<reference evidence="1 2" key="1">
    <citation type="submission" date="2019-01" db="EMBL/GenBank/DDBJ databases">
        <title>Complete genome sequencing of Aequorivita sp. H23M31.</title>
        <authorList>
            <person name="Bae J.-W."/>
        </authorList>
    </citation>
    <scope>NUCLEOTIDE SEQUENCE [LARGE SCALE GENOMIC DNA]</scope>
    <source>
        <strain evidence="1 2">H23M31</strain>
    </source>
</reference>
<dbReference type="KEGG" id="aev:EI546_01965"/>
<evidence type="ECO:0000313" key="1">
    <source>
        <dbReference type="EMBL" id="QAA80570.1"/>
    </source>
</evidence>
<dbReference type="InterPro" id="IPR025688">
    <property type="entry name" value="PGDYG_prot"/>
</dbReference>
<protein>
    <submittedName>
        <fullName evidence="1">Uncharacterized protein</fullName>
    </submittedName>
</protein>
<keyword evidence="2" id="KW-1185">Reference proteome</keyword>